<evidence type="ECO:0000256" key="1">
    <source>
        <dbReference type="SAM" id="MobiDB-lite"/>
    </source>
</evidence>
<organism evidence="3">
    <name type="scientific">Deroceras reticulatum</name>
    <name type="common">Gray garden slug</name>
    <dbReference type="NCBI Taxonomy" id="145610"/>
    <lineage>
        <taxon>Eukaryota</taxon>
        <taxon>Metazoa</taxon>
        <taxon>Spiralia</taxon>
        <taxon>Lophotrochozoa</taxon>
        <taxon>Mollusca</taxon>
        <taxon>Gastropoda</taxon>
        <taxon>Heterobranchia</taxon>
        <taxon>Euthyneura</taxon>
        <taxon>Panpulmonata</taxon>
        <taxon>Eupulmonata</taxon>
        <taxon>Stylommatophora</taxon>
        <taxon>Helicina</taxon>
        <taxon>Limacoidea</taxon>
        <taxon>Agriolimacidae</taxon>
        <taxon>Deroceras</taxon>
    </lineage>
</organism>
<reference evidence="3" key="1">
    <citation type="journal article" date="2017" name="Peptides">
        <title>Neuropeptides predicted from the transcriptome analysis of the gray garden slug Deroceras reticulatum.</title>
        <authorList>
            <person name="Ahn S.J."/>
            <person name="Martin R."/>
            <person name="Rao S."/>
            <person name="Choi M.Y."/>
        </authorList>
    </citation>
    <scope>NUCLEOTIDE SEQUENCE</scope>
</reference>
<proteinExistence type="evidence at transcript level"/>
<sequence length="138" mass="15611">MNNLLQALSLTLAVLMTCQAHAARFDDGYLDQAQSLHSLGEAPDQDVQEGNNKAAPSKKLQDSRLVRQWVDSAVLRNWLARVSHSTDEIYKRFKPSGFLGSRGKRFTPSLESLLLARYYQDAEKWKRQPHLGFHGSRG</sequence>
<protein>
    <submittedName>
        <fullName evidence="3">Tachykinin 1</fullName>
    </submittedName>
</protein>
<evidence type="ECO:0000256" key="2">
    <source>
        <dbReference type="SAM" id="SignalP"/>
    </source>
</evidence>
<reference evidence="3" key="2">
    <citation type="submission" date="2017-02" db="EMBL/GenBank/DDBJ databases">
        <authorList>
            <person name="Peterson S.W."/>
        </authorList>
    </citation>
    <scope>NUCLEOTIDE SEQUENCE</scope>
</reference>
<dbReference type="AlphaFoldDB" id="A0A1X9WEG5"/>
<feature type="chain" id="PRO_5012937129" evidence="2">
    <location>
        <begin position="23"/>
        <end position="138"/>
    </location>
</feature>
<feature type="region of interest" description="Disordered" evidence="1">
    <location>
        <begin position="40"/>
        <end position="59"/>
    </location>
</feature>
<name>A0A1X9WEG5_DERRE</name>
<keyword evidence="2" id="KW-0732">Signal</keyword>
<feature type="signal peptide" evidence="2">
    <location>
        <begin position="1"/>
        <end position="22"/>
    </location>
</feature>
<evidence type="ECO:0000313" key="3">
    <source>
        <dbReference type="EMBL" id="ARS01403.1"/>
    </source>
</evidence>
<accession>A0A1X9WEG5</accession>
<dbReference type="EMBL" id="KY659302">
    <property type="protein sequence ID" value="ARS01403.1"/>
    <property type="molecule type" value="mRNA"/>
</dbReference>